<evidence type="ECO:0000313" key="7">
    <source>
        <dbReference type="EMBL" id="ARU55890.1"/>
    </source>
</evidence>
<dbReference type="EMBL" id="CP021425">
    <property type="protein sequence ID" value="ARU55890.1"/>
    <property type="molecule type" value="Genomic_DNA"/>
</dbReference>
<keyword evidence="7" id="KW-0648">Protein biosynthesis</keyword>
<dbReference type="GO" id="GO:0005829">
    <property type="term" value="C:cytosol"/>
    <property type="evidence" value="ECO:0007669"/>
    <property type="project" value="TreeGrafter"/>
</dbReference>
<dbReference type="GO" id="GO:0004824">
    <property type="term" value="F:lysine-tRNA ligase activity"/>
    <property type="evidence" value="ECO:0007669"/>
    <property type="project" value="InterPro"/>
</dbReference>
<keyword evidence="2" id="KW-0436">Ligase</keyword>
<evidence type="ECO:0000256" key="2">
    <source>
        <dbReference type="ARBA" id="ARBA00022598"/>
    </source>
</evidence>
<dbReference type="InterPro" id="IPR004364">
    <property type="entry name" value="Aa-tRNA-synt_II"/>
</dbReference>
<name>A0A1Y0I6N2_9GAMM</name>
<dbReference type="InterPro" id="IPR045864">
    <property type="entry name" value="aa-tRNA-synth_II/BPL/LPL"/>
</dbReference>
<reference evidence="7 8" key="1">
    <citation type="submission" date="2017-05" db="EMBL/GenBank/DDBJ databases">
        <title>Genomic insights into alkan degradation activity of Oleiphilus messinensis.</title>
        <authorList>
            <person name="Kozyavkin S.A."/>
            <person name="Slesarev A.I."/>
            <person name="Golyshin P.N."/>
            <person name="Korzhenkov A."/>
            <person name="Golyshina O.N."/>
            <person name="Toshchakov S.V."/>
        </authorList>
    </citation>
    <scope>NUCLEOTIDE SEQUENCE [LARGE SCALE GENOMIC DNA]</scope>
    <source>
        <strain evidence="7 8">ME102</strain>
    </source>
</reference>
<comment type="catalytic activity">
    <reaction evidence="5">
        <text>D-beta-lysine + L-lysyl-[protein] + ATP = N(6)-((3R)-3,6-diaminohexanoyl)-L-lysyl-[protein] + AMP + diphosphate + H(+)</text>
        <dbReference type="Rhea" id="RHEA:83435"/>
        <dbReference type="Rhea" id="RHEA-COMP:9752"/>
        <dbReference type="Rhea" id="RHEA-COMP:20131"/>
        <dbReference type="ChEBI" id="CHEBI:15378"/>
        <dbReference type="ChEBI" id="CHEBI:29969"/>
        <dbReference type="ChEBI" id="CHEBI:30616"/>
        <dbReference type="ChEBI" id="CHEBI:33019"/>
        <dbReference type="ChEBI" id="CHEBI:84138"/>
        <dbReference type="ChEBI" id="CHEBI:156053"/>
        <dbReference type="ChEBI" id="CHEBI:456215"/>
    </reaction>
    <physiologicalReaction direction="left-to-right" evidence="5">
        <dbReference type="Rhea" id="RHEA:83436"/>
    </physiologicalReaction>
</comment>
<dbReference type="GO" id="GO:0016740">
    <property type="term" value="F:transferase activity"/>
    <property type="evidence" value="ECO:0007669"/>
    <property type="project" value="UniProtKB-KW"/>
</dbReference>
<dbReference type="RefSeq" id="WP_087460941.1">
    <property type="nucleotide sequence ID" value="NZ_CP021425.1"/>
</dbReference>
<evidence type="ECO:0000313" key="8">
    <source>
        <dbReference type="Proteomes" id="UP000196027"/>
    </source>
</evidence>
<dbReference type="Gene3D" id="3.30.930.10">
    <property type="entry name" value="Bira Bifunctional Protein, Domain 2"/>
    <property type="match status" value="1"/>
</dbReference>
<evidence type="ECO:0000259" key="6">
    <source>
        <dbReference type="PROSITE" id="PS50862"/>
    </source>
</evidence>
<gene>
    <name evidence="7" type="primary">epmA</name>
    <name evidence="7" type="ORF">OLMES_1816</name>
</gene>
<dbReference type="InterPro" id="IPR006195">
    <property type="entry name" value="aa-tRNA-synth_II"/>
</dbReference>
<dbReference type="Pfam" id="PF00152">
    <property type="entry name" value="tRNA-synt_2"/>
    <property type="match status" value="1"/>
</dbReference>
<dbReference type="NCBIfam" id="NF006828">
    <property type="entry name" value="PRK09350.1"/>
    <property type="match status" value="1"/>
</dbReference>
<dbReference type="GO" id="GO:0006430">
    <property type="term" value="P:lysyl-tRNA aminoacylation"/>
    <property type="evidence" value="ECO:0007669"/>
    <property type="project" value="InterPro"/>
</dbReference>
<dbReference type="GO" id="GO:0005524">
    <property type="term" value="F:ATP binding"/>
    <property type="evidence" value="ECO:0007669"/>
    <property type="project" value="UniProtKB-KW"/>
</dbReference>
<organism evidence="7 8">
    <name type="scientific">Oleiphilus messinensis</name>
    <dbReference type="NCBI Taxonomy" id="141451"/>
    <lineage>
        <taxon>Bacteria</taxon>
        <taxon>Pseudomonadati</taxon>
        <taxon>Pseudomonadota</taxon>
        <taxon>Gammaproteobacteria</taxon>
        <taxon>Oceanospirillales</taxon>
        <taxon>Oleiphilaceae</taxon>
        <taxon>Oleiphilus</taxon>
    </lineage>
</organism>
<keyword evidence="7" id="KW-0808">Transferase</keyword>
<dbReference type="PANTHER" id="PTHR42918">
    <property type="entry name" value="LYSYL-TRNA SYNTHETASE"/>
    <property type="match status" value="1"/>
</dbReference>
<evidence type="ECO:0000256" key="4">
    <source>
        <dbReference type="ARBA" id="ARBA00022840"/>
    </source>
</evidence>
<dbReference type="KEGG" id="ome:OLMES_1816"/>
<evidence type="ECO:0000256" key="1">
    <source>
        <dbReference type="ARBA" id="ARBA00011738"/>
    </source>
</evidence>
<dbReference type="PANTHER" id="PTHR42918:SF6">
    <property type="entry name" value="ELONGATION FACTOR P--(R)-BETA-LYSINE LIGASE"/>
    <property type="match status" value="1"/>
</dbReference>
<proteinExistence type="predicted"/>
<dbReference type="AlphaFoldDB" id="A0A1Y0I6N2"/>
<dbReference type="FunFam" id="3.30.930.10:FF:000017">
    <property type="entry name" value="Elongation factor P--(R)-beta-lysine ligase"/>
    <property type="match status" value="1"/>
</dbReference>
<dbReference type="SUPFAM" id="SSF55681">
    <property type="entry name" value="Class II aaRS and biotin synthetases"/>
    <property type="match status" value="1"/>
</dbReference>
<sequence>MSAEQNNAAEHYANKRAYARSEIEQAGWLPTCSIDALKARGEMLRKIRLFFAEQGVLEVETPILSAAVATDPYLDAIQCSVAGVQSRLWTDSRVFDAEHAQDPLFFMQTSPEFAMKRLLAAGSGPIYQICKTFRNGERGRRHNPEFTMLEWYRPGFNDLNLMTEVEALVQLALPHFSLPFERITYRDAFRQYAGIDPFLASVAELKSCILSFTEMPGLSDDRDLLLDVILSHKVEPRLGAERPSFLHDYPASQAALAQVTQVDGYDVAQRFELYIHGLEIANGYHELLDAREQEQRLQADNRARMTLDKPCRPIDYHLIDALSAGMPACAGVALGLDRLLMIALGAEEIDAVLTFPVDRA</sequence>
<dbReference type="GO" id="GO:0003746">
    <property type="term" value="F:translation elongation factor activity"/>
    <property type="evidence" value="ECO:0007669"/>
    <property type="project" value="UniProtKB-KW"/>
</dbReference>
<keyword evidence="4" id="KW-0067">ATP-binding</keyword>
<dbReference type="OrthoDB" id="9802326at2"/>
<keyword evidence="3" id="KW-0547">Nucleotide-binding</keyword>
<feature type="domain" description="Aminoacyl-transfer RNA synthetases class-II family profile" evidence="6">
    <location>
        <begin position="42"/>
        <end position="356"/>
    </location>
</feature>
<dbReference type="GO" id="GO:0000049">
    <property type="term" value="F:tRNA binding"/>
    <property type="evidence" value="ECO:0007669"/>
    <property type="project" value="TreeGrafter"/>
</dbReference>
<accession>A0A1Y0I6N2</accession>
<dbReference type="PROSITE" id="PS50862">
    <property type="entry name" value="AA_TRNA_LIGASE_II"/>
    <property type="match status" value="1"/>
</dbReference>
<evidence type="ECO:0000256" key="3">
    <source>
        <dbReference type="ARBA" id="ARBA00022741"/>
    </source>
</evidence>
<dbReference type="InterPro" id="IPR004525">
    <property type="entry name" value="EpmA"/>
</dbReference>
<dbReference type="Proteomes" id="UP000196027">
    <property type="component" value="Chromosome"/>
</dbReference>
<dbReference type="NCBIfam" id="TIGR00462">
    <property type="entry name" value="genX"/>
    <property type="match status" value="1"/>
</dbReference>
<keyword evidence="8" id="KW-1185">Reference proteome</keyword>
<comment type="subunit">
    <text evidence="1">Homodimer.</text>
</comment>
<evidence type="ECO:0000256" key="5">
    <source>
        <dbReference type="ARBA" id="ARBA00052794"/>
    </source>
</evidence>
<protein>
    <submittedName>
        <fullName evidence="7">Elongation factor P Lys34 lysyltransferase</fullName>
    </submittedName>
</protein>
<keyword evidence="7" id="KW-0251">Elongation factor</keyword>